<keyword evidence="1" id="KW-0175">Coiled coil</keyword>
<evidence type="ECO:0000313" key="4">
    <source>
        <dbReference type="Proteomes" id="UP001399917"/>
    </source>
</evidence>
<accession>A0ABP7JU69</accession>
<sequence length="116" mass="12239">MRPARAPFMVCADAGLPAIHPSWSLVSCPRMSRTPLRLLLLAPLALAACDGGPDLSSRVTPLPANAQWPELMPADDLGLTETTQSDVDRGTAEADELAARAAALRARARDLANTPI</sequence>
<keyword evidence="4" id="KW-1185">Reference proteome</keyword>
<organism evidence="3 4">
    <name type="scientific">Celeribacter arenosi</name>
    <dbReference type="NCBI Taxonomy" id="792649"/>
    <lineage>
        <taxon>Bacteria</taxon>
        <taxon>Pseudomonadati</taxon>
        <taxon>Pseudomonadota</taxon>
        <taxon>Alphaproteobacteria</taxon>
        <taxon>Rhodobacterales</taxon>
        <taxon>Roseobacteraceae</taxon>
        <taxon>Celeribacter</taxon>
    </lineage>
</organism>
<evidence type="ECO:0000256" key="1">
    <source>
        <dbReference type="SAM" id="Coils"/>
    </source>
</evidence>
<protein>
    <recommendedName>
        <fullName evidence="5">DUF4398 domain-containing protein</fullName>
    </recommendedName>
</protein>
<reference evidence="4" key="1">
    <citation type="journal article" date="2019" name="Int. J. Syst. Evol. Microbiol.">
        <title>The Global Catalogue of Microorganisms (GCM) 10K type strain sequencing project: providing services to taxonomists for standard genome sequencing and annotation.</title>
        <authorList>
            <consortium name="The Broad Institute Genomics Platform"/>
            <consortium name="The Broad Institute Genome Sequencing Center for Infectious Disease"/>
            <person name="Wu L."/>
            <person name="Ma J."/>
        </authorList>
    </citation>
    <scope>NUCLEOTIDE SEQUENCE [LARGE SCALE GENOMIC DNA]</scope>
    <source>
        <strain evidence="4">JCM 17190</strain>
    </source>
</reference>
<dbReference type="Proteomes" id="UP001399917">
    <property type="component" value="Unassembled WGS sequence"/>
</dbReference>
<comment type="caution">
    <text evidence="3">The sequence shown here is derived from an EMBL/GenBank/DDBJ whole genome shotgun (WGS) entry which is preliminary data.</text>
</comment>
<evidence type="ECO:0008006" key="5">
    <source>
        <dbReference type="Google" id="ProtNLM"/>
    </source>
</evidence>
<evidence type="ECO:0000313" key="3">
    <source>
        <dbReference type="EMBL" id="GAA3853833.1"/>
    </source>
</evidence>
<proteinExistence type="predicted"/>
<feature type="coiled-coil region" evidence="1">
    <location>
        <begin position="87"/>
        <end position="114"/>
    </location>
</feature>
<keyword evidence="2" id="KW-0732">Signal</keyword>
<feature type="signal peptide" evidence="2">
    <location>
        <begin position="1"/>
        <end position="47"/>
    </location>
</feature>
<feature type="chain" id="PRO_5045240450" description="DUF4398 domain-containing protein" evidence="2">
    <location>
        <begin position="48"/>
        <end position="116"/>
    </location>
</feature>
<dbReference type="EMBL" id="BAABDF010000001">
    <property type="protein sequence ID" value="GAA3853833.1"/>
    <property type="molecule type" value="Genomic_DNA"/>
</dbReference>
<dbReference type="PROSITE" id="PS51257">
    <property type="entry name" value="PROKAR_LIPOPROTEIN"/>
    <property type="match status" value="1"/>
</dbReference>
<name>A0ABP7JU69_9RHOB</name>
<evidence type="ECO:0000256" key="2">
    <source>
        <dbReference type="SAM" id="SignalP"/>
    </source>
</evidence>
<gene>
    <name evidence="3" type="ORF">GCM10022404_01500</name>
</gene>